<evidence type="ECO:0000313" key="3">
    <source>
        <dbReference type="Proteomes" id="UP001152484"/>
    </source>
</evidence>
<feature type="region of interest" description="Disordered" evidence="1">
    <location>
        <begin position="112"/>
        <end position="133"/>
    </location>
</feature>
<evidence type="ECO:0000313" key="2">
    <source>
        <dbReference type="EMBL" id="CAH9069665.1"/>
    </source>
</evidence>
<protein>
    <submittedName>
        <fullName evidence="2">Uncharacterized protein</fullName>
    </submittedName>
</protein>
<gene>
    <name evidence="2" type="ORF">CEURO_LOCUS3320</name>
</gene>
<dbReference type="EMBL" id="CAMAPE010000005">
    <property type="protein sequence ID" value="CAH9069665.1"/>
    <property type="molecule type" value="Genomic_DNA"/>
</dbReference>
<name>A0A9P1E0I8_CUSEU</name>
<accession>A0A9P1E0I8</accession>
<comment type="caution">
    <text evidence="2">The sequence shown here is derived from an EMBL/GenBank/DDBJ whole genome shotgun (WGS) entry which is preliminary data.</text>
</comment>
<proteinExistence type="predicted"/>
<dbReference type="PANTHER" id="PTHR33924:SF5">
    <property type="entry name" value="CATION-TRANSPORTING ATPASE"/>
    <property type="match status" value="1"/>
</dbReference>
<dbReference type="OrthoDB" id="1930341at2759"/>
<evidence type="ECO:0000256" key="1">
    <source>
        <dbReference type="SAM" id="MobiDB-lite"/>
    </source>
</evidence>
<dbReference type="AlphaFoldDB" id="A0A9P1E0I8"/>
<organism evidence="2 3">
    <name type="scientific">Cuscuta europaea</name>
    <name type="common">European dodder</name>
    <dbReference type="NCBI Taxonomy" id="41803"/>
    <lineage>
        <taxon>Eukaryota</taxon>
        <taxon>Viridiplantae</taxon>
        <taxon>Streptophyta</taxon>
        <taxon>Embryophyta</taxon>
        <taxon>Tracheophyta</taxon>
        <taxon>Spermatophyta</taxon>
        <taxon>Magnoliopsida</taxon>
        <taxon>eudicotyledons</taxon>
        <taxon>Gunneridae</taxon>
        <taxon>Pentapetalae</taxon>
        <taxon>asterids</taxon>
        <taxon>lamiids</taxon>
        <taxon>Solanales</taxon>
        <taxon>Convolvulaceae</taxon>
        <taxon>Cuscuteae</taxon>
        <taxon>Cuscuta</taxon>
        <taxon>Cuscuta subgen. Cuscuta</taxon>
    </lineage>
</organism>
<reference evidence="2" key="1">
    <citation type="submission" date="2022-07" db="EMBL/GenBank/DDBJ databases">
        <authorList>
            <person name="Macas J."/>
            <person name="Novak P."/>
            <person name="Neumann P."/>
        </authorList>
    </citation>
    <scope>NUCLEOTIDE SEQUENCE</scope>
</reference>
<keyword evidence="3" id="KW-1185">Reference proteome</keyword>
<dbReference type="PANTHER" id="PTHR33924">
    <property type="entry name" value="CATION-TRANSPORTING ATPASE"/>
    <property type="match status" value="1"/>
</dbReference>
<sequence length="449" mass="49437">MEDELAIDECSPITSRSDSKVNAKRAMAGLVERSELYHKTVKVRGLEHYAEINGKGNGKETECSSQPNREGLLKIHGRDASISPVNMGGCGLGLNAEDVSSSVNVDPYYHQHQNNVGQTAKPRDNNGQKRKNERMKRKIELAKKEQADRFAKIAAPTGLLTGLNPGIINHVRNTKQVHSIIEALVKSEKYDSNLTLEGKQGKSGGERKELKDIEKGTMNALSTGMHIIGYSAPPNECELEGENGNSCMIGKRTIYPSDCSGANSVVSNDDALTNVADVTALSINAARVASQWLELLNQDTEGRLAALRSSRKRVWEVIHTEFPCLITREFSYNNNSNPLQDLGGCEKAAAHHARWSALFFQLDASLCEEECQLVSWQKQVQEMQLQCEHGLIKYTNNNMVPRGSPRLAALQNDIRLDKDPGRDLAVRAAAASIYSTCNFLSSMENQSLV</sequence>
<dbReference type="Proteomes" id="UP001152484">
    <property type="component" value="Unassembled WGS sequence"/>
</dbReference>